<sequence length="278" mass="30994">MARPTRHSAWDWVIFIALLAGVIITCAPFAWMISTAIKPNAEVFRFPPTLWVEAPLWDNFLRVFTVIPFGRAFANSLMVTGAITILQLIVCSMAAYAFACLQFRGREVLFLIYLAALMVPSQVTLIPNFLVVRNLGWIDTYQGLILPFAFSSFGTFLLRQYFKTIPRELIEASRLDGCSHWRIYLFIVLPLGKPALAALAIFAFVSQWNNFLWPLITTTKPEMQTVQIALSTLQGQFNTDWPLLMAGSVLATMPVLAVFILGNKAFISGLTAGSFGGK</sequence>
<feature type="transmembrane region" description="Helical" evidence="7">
    <location>
        <begin position="12"/>
        <end position="33"/>
    </location>
</feature>
<dbReference type="STRING" id="1293439.WH87_12930"/>
<keyword evidence="3" id="KW-1003">Cell membrane</keyword>
<dbReference type="GO" id="GO:0005886">
    <property type="term" value="C:plasma membrane"/>
    <property type="evidence" value="ECO:0007669"/>
    <property type="project" value="UniProtKB-SubCell"/>
</dbReference>
<keyword evidence="6 7" id="KW-0472">Membrane</keyword>
<feature type="transmembrane region" description="Helical" evidence="7">
    <location>
        <begin position="144"/>
        <end position="162"/>
    </location>
</feature>
<reference evidence="9 10" key="1">
    <citation type="submission" date="2015-03" db="EMBL/GenBank/DDBJ databases">
        <authorList>
            <person name="Lepp D."/>
            <person name="Hassan Y.I."/>
            <person name="Li X.-Z."/>
            <person name="Zhou T."/>
        </authorList>
    </citation>
    <scope>NUCLEOTIDE SEQUENCE [LARGE SCALE GENOMIC DNA]</scope>
    <source>
        <strain evidence="9 10">E84</strain>
    </source>
</reference>
<accession>A0A0F5Q9I1</accession>
<dbReference type="InterPro" id="IPR000515">
    <property type="entry name" value="MetI-like"/>
</dbReference>
<evidence type="ECO:0000256" key="5">
    <source>
        <dbReference type="ARBA" id="ARBA00022989"/>
    </source>
</evidence>
<comment type="similarity">
    <text evidence="7">Belongs to the binding-protein-dependent transport system permease family.</text>
</comment>
<evidence type="ECO:0000256" key="2">
    <source>
        <dbReference type="ARBA" id="ARBA00022448"/>
    </source>
</evidence>
<evidence type="ECO:0000256" key="3">
    <source>
        <dbReference type="ARBA" id="ARBA00022475"/>
    </source>
</evidence>
<dbReference type="Pfam" id="PF00528">
    <property type="entry name" value="BPD_transp_1"/>
    <property type="match status" value="1"/>
</dbReference>
<dbReference type="Gene3D" id="1.10.3720.10">
    <property type="entry name" value="MetI-like"/>
    <property type="match status" value="1"/>
</dbReference>
<evidence type="ECO:0000256" key="7">
    <source>
        <dbReference type="RuleBase" id="RU363032"/>
    </source>
</evidence>
<proteinExistence type="inferred from homology"/>
<dbReference type="PANTHER" id="PTHR43744">
    <property type="entry name" value="ABC TRANSPORTER PERMEASE PROTEIN MG189-RELATED-RELATED"/>
    <property type="match status" value="1"/>
</dbReference>
<evidence type="ECO:0000256" key="1">
    <source>
        <dbReference type="ARBA" id="ARBA00004651"/>
    </source>
</evidence>
<dbReference type="EMBL" id="LANJ01000019">
    <property type="protein sequence ID" value="KKC37423.1"/>
    <property type="molecule type" value="Genomic_DNA"/>
</dbReference>
<gene>
    <name evidence="9" type="ORF">WH87_12930</name>
</gene>
<feature type="transmembrane region" description="Helical" evidence="7">
    <location>
        <begin position="108"/>
        <end position="132"/>
    </location>
</feature>
<feature type="transmembrane region" description="Helical" evidence="7">
    <location>
        <begin position="77"/>
        <end position="101"/>
    </location>
</feature>
<evidence type="ECO:0000256" key="6">
    <source>
        <dbReference type="ARBA" id="ARBA00023136"/>
    </source>
</evidence>
<evidence type="ECO:0000313" key="10">
    <source>
        <dbReference type="Proteomes" id="UP000033411"/>
    </source>
</evidence>
<evidence type="ECO:0000256" key="4">
    <source>
        <dbReference type="ARBA" id="ARBA00022692"/>
    </source>
</evidence>
<dbReference type="PATRIC" id="fig|1293439.3.peg.2194"/>
<dbReference type="InterPro" id="IPR035906">
    <property type="entry name" value="MetI-like_sf"/>
</dbReference>
<dbReference type="Proteomes" id="UP000033411">
    <property type="component" value="Unassembled WGS sequence"/>
</dbReference>
<dbReference type="RefSeq" id="WP_046137377.1">
    <property type="nucleotide sequence ID" value="NZ_LANJ01000019.1"/>
</dbReference>
<protein>
    <submittedName>
        <fullName evidence="9">Sugar ABC transporter permease</fullName>
    </submittedName>
</protein>
<keyword evidence="2 7" id="KW-0813">Transport</keyword>
<keyword evidence="10" id="KW-1185">Reference proteome</keyword>
<feature type="transmembrane region" description="Helical" evidence="7">
    <location>
        <begin position="183"/>
        <end position="205"/>
    </location>
</feature>
<keyword evidence="5 7" id="KW-1133">Transmembrane helix</keyword>
<keyword evidence="4 7" id="KW-0812">Transmembrane</keyword>
<dbReference type="CDD" id="cd06261">
    <property type="entry name" value="TM_PBP2"/>
    <property type="match status" value="1"/>
</dbReference>
<dbReference type="GO" id="GO:0055085">
    <property type="term" value="P:transmembrane transport"/>
    <property type="evidence" value="ECO:0007669"/>
    <property type="project" value="InterPro"/>
</dbReference>
<comment type="subcellular location">
    <subcellularLocation>
        <location evidence="1 7">Cell membrane</location>
        <topology evidence="1 7">Multi-pass membrane protein</topology>
    </subcellularLocation>
</comment>
<feature type="domain" description="ABC transmembrane type-1" evidence="8">
    <location>
        <begin position="73"/>
        <end position="262"/>
    </location>
</feature>
<dbReference type="OrthoDB" id="8013951at2"/>
<dbReference type="PANTHER" id="PTHR43744:SF12">
    <property type="entry name" value="ABC TRANSPORTER PERMEASE PROTEIN MG189-RELATED"/>
    <property type="match status" value="1"/>
</dbReference>
<dbReference type="AlphaFoldDB" id="A0A0F5Q9I1"/>
<evidence type="ECO:0000259" key="8">
    <source>
        <dbReference type="PROSITE" id="PS50928"/>
    </source>
</evidence>
<name>A0A0F5Q9I1_9HYPH</name>
<comment type="caution">
    <text evidence="9">The sequence shown here is derived from an EMBL/GenBank/DDBJ whole genome shotgun (WGS) entry which is preliminary data.</text>
</comment>
<feature type="transmembrane region" description="Helical" evidence="7">
    <location>
        <begin position="241"/>
        <end position="261"/>
    </location>
</feature>
<evidence type="ECO:0000313" key="9">
    <source>
        <dbReference type="EMBL" id="KKC37423.1"/>
    </source>
</evidence>
<dbReference type="PROSITE" id="PS50928">
    <property type="entry name" value="ABC_TM1"/>
    <property type="match status" value="1"/>
</dbReference>
<dbReference type="SUPFAM" id="SSF161098">
    <property type="entry name" value="MetI-like"/>
    <property type="match status" value="1"/>
</dbReference>
<organism evidence="9 10">
    <name type="scientific">Devosia epidermidihirudinis</name>
    <dbReference type="NCBI Taxonomy" id="1293439"/>
    <lineage>
        <taxon>Bacteria</taxon>
        <taxon>Pseudomonadati</taxon>
        <taxon>Pseudomonadota</taxon>
        <taxon>Alphaproteobacteria</taxon>
        <taxon>Hyphomicrobiales</taxon>
        <taxon>Devosiaceae</taxon>
        <taxon>Devosia</taxon>
    </lineage>
</organism>